<keyword evidence="1" id="KW-0732">Signal</keyword>
<dbReference type="RefSeq" id="WP_221497519.1">
    <property type="nucleotide sequence ID" value="NZ_BAABJP010000001.1"/>
</dbReference>
<dbReference type="PROSITE" id="PS51257">
    <property type="entry name" value="PROKAR_LIPOPROTEIN"/>
    <property type="match status" value="1"/>
</dbReference>
<evidence type="ECO:0000256" key="1">
    <source>
        <dbReference type="SAM" id="SignalP"/>
    </source>
</evidence>
<dbReference type="SUPFAM" id="SSF53474">
    <property type="entry name" value="alpha/beta-Hydrolases"/>
    <property type="match status" value="1"/>
</dbReference>
<dbReference type="Proteomes" id="UP001428817">
    <property type="component" value="Unassembled WGS sequence"/>
</dbReference>
<evidence type="ECO:0000313" key="3">
    <source>
        <dbReference type="Proteomes" id="UP001428817"/>
    </source>
</evidence>
<dbReference type="InterPro" id="IPR050228">
    <property type="entry name" value="Carboxylesterase_BioH"/>
</dbReference>
<dbReference type="InterPro" id="IPR029058">
    <property type="entry name" value="AB_hydrolase_fold"/>
</dbReference>
<dbReference type="EMBL" id="BAABJP010000001">
    <property type="protein sequence ID" value="GAA5144925.1"/>
    <property type="molecule type" value="Genomic_DNA"/>
</dbReference>
<sequence>MKRLVAGVLLALALVACQTQPPDQAATGPVLTGPLTVASQGSFFLGGQDVRSDTLSNSARYEPSGTITNDQVYVHYQTPVDAKPASIALIHGCCLTGKTWETTPDGRMGWDEYFVRSGYPTYVVDQASRGRSAATPTAINAAKVGKSPPDQLPTLFAIGRENAWVNFRFGERYGEVFPGMQFPVEAQAEFWKQMVPDWLESLPTPNPTVPALSELSKRLNNTVLVSHSQSGIYPFQTVSLDPAGVAAIVSIEPGRCPAPTEDVRPYVKLPVLVLFGDYIERSPRWSPRLQGCREFVDATNKAGGRAEVVLLPDVGFHGNSHMLMQDRNSLEVAGWLRQWIEKHVE</sequence>
<dbReference type="CDD" id="cd12807">
    <property type="entry name" value="Esterase_713"/>
    <property type="match status" value="1"/>
</dbReference>
<keyword evidence="3" id="KW-1185">Reference proteome</keyword>
<dbReference type="PANTHER" id="PTHR43194">
    <property type="entry name" value="HYDROLASE ALPHA/BETA FOLD FAMILY"/>
    <property type="match status" value="1"/>
</dbReference>
<dbReference type="Gene3D" id="3.40.50.1820">
    <property type="entry name" value="alpha/beta hydrolase"/>
    <property type="match status" value="1"/>
</dbReference>
<proteinExistence type="predicted"/>
<protein>
    <submittedName>
        <fullName evidence="2">Esterase</fullName>
    </submittedName>
</protein>
<feature type="signal peptide" evidence="1">
    <location>
        <begin position="1"/>
        <end position="25"/>
    </location>
</feature>
<organism evidence="2 3">
    <name type="scientific">Pseudonocardia eucalypti</name>
    <dbReference type="NCBI Taxonomy" id="648755"/>
    <lineage>
        <taxon>Bacteria</taxon>
        <taxon>Bacillati</taxon>
        <taxon>Actinomycetota</taxon>
        <taxon>Actinomycetes</taxon>
        <taxon>Pseudonocardiales</taxon>
        <taxon>Pseudonocardiaceae</taxon>
        <taxon>Pseudonocardia</taxon>
    </lineage>
</organism>
<feature type="chain" id="PRO_5046891075" evidence="1">
    <location>
        <begin position="26"/>
        <end position="345"/>
    </location>
</feature>
<comment type="caution">
    <text evidence="2">The sequence shown here is derived from an EMBL/GenBank/DDBJ whole genome shotgun (WGS) entry which is preliminary data.</text>
</comment>
<accession>A0ABP9PHB1</accession>
<gene>
    <name evidence="2" type="ORF">GCM10023321_02030</name>
</gene>
<reference evidence="3" key="1">
    <citation type="journal article" date="2019" name="Int. J. Syst. Evol. Microbiol.">
        <title>The Global Catalogue of Microorganisms (GCM) 10K type strain sequencing project: providing services to taxonomists for standard genome sequencing and annotation.</title>
        <authorList>
            <consortium name="The Broad Institute Genomics Platform"/>
            <consortium name="The Broad Institute Genome Sequencing Center for Infectious Disease"/>
            <person name="Wu L."/>
            <person name="Ma J."/>
        </authorList>
    </citation>
    <scope>NUCLEOTIDE SEQUENCE [LARGE SCALE GENOMIC DNA]</scope>
    <source>
        <strain evidence="3">JCM 18303</strain>
    </source>
</reference>
<dbReference type="PANTHER" id="PTHR43194:SF2">
    <property type="entry name" value="PEROXISOMAL MEMBRANE PROTEIN LPX1"/>
    <property type="match status" value="1"/>
</dbReference>
<evidence type="ECO:0000313" key="2">
    <source>
        <dbReference type="EMBL" id="GAA5144925.1"/>
    </source>
</evidence>
<name>A0ABP9PHB1_9PSEU</name>